<dbReference type="GeneID" id="85397969"/>
<reference evidence="2" key="1">
    <citation type="submission" date="2021-12" db="EMBL/GenBank/DDBJ databases">
        <title>Comparative genomics, transcriptomics and evolutionary studies reveal genomic signatures of adaptation to plant cell wall in hemibiotrophic fungi.</title>
        <authorList>
            <consortium name="DOE Joint Genome Institute"/>
            <person name="Baroncelli R."/>
            <person name="Diaz J.F."/>
            <person name="Benocci T."/>
            <person name="Peng M."/>
            <person name="Battaglia E."/>
            <person name="Haridas S."/>
            <person name="Andreopoulos W."/>
            <person name="Labutti K."/>
            <person name="Pangilinan J."/>
            <person name="Floch G.L."/>
            <person name="Makela M.R."/>
            <person name="Henrissat B."/>
            <person name="Grigoriev I.V."/>
            <person name="Crouch J.A."/>
            <person name="De Vries R.P."/>
            <person name="Sukno S.A."/>
            <person name="Thon M.R."/>
        </authorList>
    </citation>
    <scope>NUCLEOTIDE SEQUENCE</scope>
    <source>
        <strain evidence="2">CBS 112980</strain>
    </source>
</reference>
<name>A0AAD8UNW5_GLOAC</name>
<sequence length="154" mass="17261">MTRTSFDDSSKPAPVSQQHLKSAVEKLTAEAKVQEPSTARNIQKSSLPDRGPEARPAERGKYWIIVGSVNAKRRQVNAQRVAKDGVNAVLMTLIDTHTCLDIKPFPATREDFWSIDESETRRLAKALDIATEGRPTYRIMHDLFEIIMGPLPFS</sequence>
<feature type="compositionally biased region" description="Polar residues" evidence="1">
    <location>
        <begin position="35"/>
        <end position="46"/>
    </location>
</feature>
<feature type="compositionally biased region" description="Basic and acidic residues" evidence="1">
    <location>
        <begin position="22"/>
        <end position="33"/>
    </location>
</feature>
<comment type="caution">
    <text evidence="2">The sequence shown here is derived from an EMBL/GenBank/DDBJ whole genome shotgun (WGS) entry which is preliminary data.</text>
</comment>
<accession>A0AAD8UNW5</accession>
<evidence type="ECO:0000313" key="2">
    <source>
        <dbReference type="EMBL" id="KAK1725555.1"/>
    </source>
</evidence>
<organism evidence="2 3">
    <name type="scientific">Glomerella acutata</name>
    <name type="common">Colletotrichum acutatum</name>
    <dbReference type="NCBI Taxonomy" id="27357"/>
    <lineage>
        <taxon>Eukaryota</taxon>
        <taxon>Fungi</taxon>
        <taxon>Dikarya</taxon>
        <taxon>Ascomycota</taxon>
        <taxon>Pezizomycotina</taxon>
        <taxon>Sordariomycetes</taxon>
        <taxon>Hypocreomycetidae</taxon>
        <taxon>Glomerellales</taxon>
        <taxon>Glomerellaceae</taxon>
        <taxon>Colletotrichum</taxon>
        <taxon>Colletotrichum acutatum species complex</taxon>
    </lineage>
</organism>
<feature type="compositionally biased region" description="Basic and acidic residues" evidence="1">
    <location>
        <begin position="1"/>
        <end position="10"/>
    </location>
</feature>
<proteinExistence type="predicted"/>
<keyword evidence="3" id="KW-1185">Reference proteome</keyword>
<feature type="region of interest" description="Disordered" evidence="1">
    <location>
        <begin position="1"/>
        <end position="55"/>
    </location>
</feature>
<evidence type="ECO:0000256" key="1">
    <source>
        <dbReference type="SAM" id="MobiDB-lite"/>
    </source>
</evidence>
<dbReference type="EMBL" id="JAHMHS010000040">
    <property type="protein sequence ID" value="KAK1725555.1"/>
    <property type="molecule type" value="Genomic_DNA"/>
</dbReference>
<gene>
    <name evidence="2" type="ORF">BDZ83DRAFT_751599</name>
</gene>
<dbReference type="Proteomes" id="UP001244207">
    <property type="component" value="Unassembled WGS sequence"/>
</dbReference>
<protein>
    <submittedName>
        <fullName evidence="2">Uncharacterized protein</fullName>
    </submittedName>
</protein>
<dbReference type="RefSeq" id="XP_060365610.1">
    <property type="nucleotide sequence ID" value="XM_060514071.1"/>
</dbReference>
<dbReference type="AlphaFoldDB" id="A0AAD8UNW5"/>
<evidence type="ECO:0000313" key="3">
    <source>
        <dbReference type="Proteomes" id="UP001244207"/>
    </source>
</evidence>